<evidence type="ECO:0000256" key="8">
    <source>
        <dbReference type="ARBA" id="ARBA00022777"/>
    </source>
</evidence>
<evidence type="ECO:0000256" key="9">
    <source>
        <dbReference type="ARBA" id="ARBA00022840"/>
    </source>
</evidence>
<dbReference type="Pfam" id="PF08448">
    <property type="entry name" value="PAS_4"/>
    <property type="match status" value="2"/>
</dbReference>
<feature type="domain" description="Histidine kinase" evidence="16">
    <location>
        <begin position="848"/>
        <end position="1086"/>
    </location>
</feature>
<dbReference type="SMART" id="SM00388">
    <property type="entry name" value="HisKA"/>
    <property type="match status" value="1"/>
</dbReference>
<dbReference type="FunFam" id="3.30.565.10:FF:000010">
    <property type="entry name" value="Sensor histidine kinase RcsC"/>
    <property type="match status" value="1"/>
</dbReference>
<keyword evidence="8" id="KW-0418">Kinase</keyword>
<reference evidence="19" key="1">
    <citation type="submission" date="2017-10" db="EMBL/GenBank/DDBJ databases">
        <title>Draft genome sequence of the planktic cyanobacteria Tychonema bourrellyi isolated from alpine lentic freshwater.</title>
        <authorList>
            <person name="Tett A."/>
            <person name="Armanini F."/>
            <person name="Asnicar F."/>
            <person name="Boscaini A."/>
            <person name="Pasolli E."/>
            <person name="Zolfo M."/>
            <person name="Donati C."/>
            <person name="Salmaso N."/>
            <person name="Segata N."/>
        </authorList>
    </citation>
    <scope>NUCLEOTIDE SEQUENCE</scope>
    <source>
        <strain evidence="19">FEM_GT703</strain>
    </source>
</reference>
<dbReference type="InterPro" id="IPR003594">
    <property type="entry name" value="HATPase_dom"/>
</dbReference>
<evidence type="ECO:0000256" key="10">
    <source>
        <dbReference type="ARBA" id="ARBA00023012"/>
    </source>
</evidence>
<feature type="transmembrane region" description="Helical" evidence="15">
    <location>
        <begin position="359"/>
        <end position="380"/>
    </location>
</feature>
<dbReference type="SMART" id="SM00091">
    <property type="entry name" value="PAS"/>
    <property type="match status" value="2"/>
</dbReference>
<evidence type="ECO:0000313" key="19">
    <source>
        <dbReference type="EMBL" id="PHX54663.1"/>
    </source>
</evidence>
<dbReference type="GO" id="GO:0000155">
    <property type="term" value="F:phosphorelay sensor kinase activity"/>
    <property type="evidence" value="ECO:0007669"/>
    <property type="project" value="InterPro"/>
</dbReference>
<dbReference type="PANTHER" id="PTHR43047">
    <property type="entry name" value="TWO-COMPONENT HISTIDINE PROTEIN KINASE"/>
    <property type="match status" value="1"/>
</dbReference>
<dbReference type="GO" id="GO:0005524">
    <property type="term" value="F:ATP binding"/>
    <property type="evidence" value="ECO:0007669"/>
    <property type="project" value="UniProtKB-KW"/>
</dbReference>
<dbReference type="SUPFAM" id="SSF55874">
    <property type="entry name" value="ATPase domain of HSP90 chaperone/DNA topoisomerase II/histidine kinase"/>
    <property type="match status" value="1"/>
</dbReference>
<dbReference type="PROSITE" id="PS50113">
    <property type="entry name" value="PAC"/>
    <property type="match status" value="1"/>
</dbReference>
<dbReference type="Gene3D" id="3.30.565.10">
    <property type="entry name" value="Histidine kinase-like ATPase, C-terminal domain"/>
    <property type="match status" value="1"/>
</dbReference>
<evidence type="ECO:0000259" key="18">
    <source>
        <dbReference type="PROSITE" id="PS50113"/>
    </source>
</evidence>
<evidence type="ECO:0000259" key="16">
    <source>
        <dbReference type="PROSITE" id="PS50109"/>
    </source>
</evidence>
<protein>
    <recommendedName>
        <fullName evidence="13">Circadian input-output histidine kinase CikA</fullName>
        <ecNumber evidence="4">2.7.13.3</ecNumber>
    </recommendedName>
</protein>
<dbReference type="SMART" id="SM00387">
    <property type="entry name" value="HATPase_c"/>
    <property type="match status" value="1"/>
</dbReference>
<keyword evidence="12" id="KW-0131">Cell cycle</keyword>
<evidence type="ECO:0000256" key="11">
    <source>
        <dbReference type="ARBA" id="ARBA00023136"/>
    </source>
</evidence>
<feature type="domain" description="PAS" evidence="17">
    <location>
        <begin position="704"/>
        <end position="767"/>
    </location>
</feature>
<dbReference type="NCBIfam" id="TIGR00229">
    <property type="entry name" value="sensory_box"/>
    <property type="match status" value="2"/>
</dbReference>
<evidence type="ECO:0000256" key="5">
    <source>
        <dbReference type="ARBA" id="ARBA00022553"/>
    </source>
</evidence>
<gene>
    <name evidence="19" type="ORF">CP500_014865</name>
</gene>
<dbReference type="PROSITE" id="PS50109">
    <property type="entry name" value="HIS_KIN"/>
    <property type="match status" value="1"/>
</dbReference>
<keyword evidence="7" id="KW-0547">Nucleotide-binding</keyword>
<dbReference type="InterPro" id="IPR004358">
    <property type="entry name" value="Sig_transdc_His_kin-like_C"/>
</dbReference>
<keyword evidence="5" id="KW-0597">Phosphoprotein</keyword>
<dbReference type="CDD" id="cd00082">
    <property type="entry name" value="HisKA"/>
    <property type="match status" value="1"/>
</dbReference>
<dbReference type="InterPro" id="IPR005467">
    <property type="entry name" value="His_kinase_dom"/>
</dbReference>
<feature type="transmembrane region" description="Helical" evidence="15">
    <location>
        <begin position="58"/>
        <end position="81"/>
    </location>
</feature>
<feature type="domain" description="PAS" evidence="17">
    <location>
        <begin position="533"/>
        <end position="604"/>
    </location>
</feature>
<evidence type="ECO:0000256" key="4">
    <source>
        <dbReference type="ARBA" id="ARBA00012438"/>
    </source>
</evidence>
<comment type="similarity">
    <text evidence="3">In the N-terminal section; belongs to the phytochrome family.</text>
</comment>
<evidence type="ECO:0000256" key="2">
    <source>
        <dbReference type="ARBA" id="ARBA00004370"/>
    </source>
</evidence>
<dbReference type="OrthoDB" id="442393at2"/>
<dbReference type="InterPro" id="IPR035965">
    <property type="entry name" value="PAS-like_dom_sf"/>
</dbReference>
<evidence type="ECO:0000256" key="13">
    <source>
        <dbReference type="ARBA" id="ARBA00074306"/>
    </source>
</evidence>
<dbReference type="PROSITE" id="PS50112">
    <property type="entry name" value="PAS"/>
    <property type="match status" value="2"/>
</dbReference>
<dbReference type="Pfam" id="PF02518">
    <property type="entry name" value="HATPase_c"/>
    <property type="match status" value="1"/>
</dbReference>
<keyword evidence="10" id="KW-0902">Two-component regulatory system</keyword>
<dbReference type="CDD" id="cd16922">
    <property type="entry name" value="HATPase_EvgS-ArcB-TorS-like"/>
    <property type="match status" value="1"/>
</dbReference>
<dbReference type="CDD" id="cd00130">
    <property type="entry name" value="PAS"/>
    <property type="match status" value="1"/>
</dbReference>
<dbReference type="AlphaFoldDB" id="A0A2G4EYS1"/>
<keyword evidence="14" id="KW-0175">Coiled coil</keyword>
<dbReference type="EMBL" id="NXIB02000085">
    <property type="protein sequence ID" value="PHX54663.1"/>
    <property type="molecule type" value="Genomic_DNA"/>
</dbReference>
<comment type="caution">
    <text evidence="19">The sequence shown here is derived from an EMBL/GenBank/DDBJ whole genome shotgun (WGS) entry which is preliminary data.</text>
</comment>
<feature type="coiled-coil region" evidence="14">
    <location>
        <begin position="499"/>
        <end position="529"/>
    </location>
</feature>
<evidence type="ECO:0000256" key="15">
    <source>
        <dbReference type="SAM" id="Phobius"/>
    </source>
</evidence>
<dbReference type="Gene3D" id="1.10.287.130">
    <property type="match status" value="1"/>
</dbReference>
<dbReference type="InterPro" id="IPR013656">
    <property type="entry name" value="PAS_4"/>
</dbReference>
<evidence type="ECO:0000256" key="6">
    <source>
        <dbReference type="ARBA" id="ARBA00022679"/>
    </source>
</evidence>
<dbReference type="InterPro" id="IPR036890">
    <property type="entry name" value="HATPase_C_sf"/>
</dbReference>
<keyword evidence="6" id="KW-0808">Transferase</keyword>
<evidence type="ECO:0000256" key="3">
    <source>
        <dbReference type="ARBA" id="ARBA00006402"/>
    </source>
</evidence>
<sequence length="1092" mass="120701">MNLQPASITDLASTPMAQTQSNNLNSNCPQPTTAVSSDKFAAVVMPCIYNLSLTRKQLIGLLVLPIILPMGIAGVALWMILTAGMSQLQNQAKSELVVSEINYNLKLDRATFSLKNSSDRLAIAQTAIAYNSGKKSPYLQKSVKQILENQVKIGGIHSAVLVGKDGKIIVSVNLNQEGQSFNPRNLAYPVLAKKEPITASKILAKSENQKQLPTLQPRFSESVIVNYAEIPVNNPKNKTVIGGLFLGENLSKMPMVASTETVNSLGGFYAIYAPLNEGKYVLVSAQNVTKNQLLPDLQWMDRSVLGSAALAADRQPVGRQIKIGNQTYTVAAKSLKNLAGKPAVILVRGIPQTGLGDNWLLLALFGAVLVVPIGLAIAIARKANFRLGIWDLGLKEKQTPNFMPSEDEDGHNLTSQSQTLKQFDELNFDRIPNLFAKTINSNTPLAINFNYKKLFADSRSLANFPTPLNFKPLELPLPASSDSHQQLPAEETNCCFINVNQTRQSLQDLNRLNLELQQEIVDREHTEKALQNSQGLLQAILDNSTALIHIKDAEGKYLLVNRYFETLFHITKQQIADKTDFDIFPKEKAEILRANDLKVILEDSPLTIEEVVPLDDGQHTYISLKFPLYNSEGIAYAVGTISTDVSERKLAELALEKAKEKLEIEVKERTMFLRQSNEQLQLELSARVRDAISVRQMTTQVARHARTVDGILDASLDLIFLVNQSGKYTYISRTAAQATGMNPREMIGKSWQELGWSPQIMEQVHQKCKAIFATKMPAKGEVIIPTATWGMRDYEYILSPVCATDGSVEAVVATLRDITERKDAEEAWQLAKEAAELANRAKSAFLANMSHELRTPLNAIIGYSDMLAEDAQELGDEQTVSDLNKIRNAGKHLLRLIDDILDISKIEADKMELCLESFDVGGLIEEVAITVKPLMEKNQNTLQVNIPKGIGAMHADLMKVQQVLLNLLSNAAKFSTLSAIALNVERVTSEELKNKYQPTVAQMLILDSDFLIFRVSDTGIGMTKEQQQRLFQPFTQADNSTTRKYGGTGLGLTISQRFCQMMGGDIEIESEIDCGSTFTVCLPAALFKRHDL</sequence>
<keyword evidence="9" id="KW-0067">ATP-binding</keyword>
<dbReference type="RefSeq" id="WP_096829120.1">
    <property type="nucleotide sequence ID" value="NZ_NXIB02000085.1"/>
</dbReference>
<dbReference type="Proteomes" id="UP000226442">
    <property type="component" value="Unassembled WGS sequence"/>
</dbReference>
<evidence type="ECO:0000259" key="17">
    <source>
        <dbReference type="PROSITE" id="PS50112"/>
    </source>
</evidence>
<dbReference type="FunFam" id="1.10.287.130:FF:000038">
    <property type="entry name" value="Sensory transduction histidine kinase"/>
    <property type="match status" value="1"/>
</dbReference>
<dbReference type="Pfam" id="PF00512">
    <property type="entry name" value="HisKA"/>
    <property type="match status" value="1"/>
</dbReference>
<evidence type="ECO:0000256" key="12">
    <source>
        <dbReference type="ARBA" id="ARBA00023306"/>
    </source>
</evidence>
<dbReference type="PANTHER" id="PTHR43047:SF72">
    <property type="entry name" value="OSMOSENSING HISTIDINE PROTEIN KINASE SLN1"/>
    <property type="match status" value="1"/>
</dbReference>
<dbReference type="InterPro" id="IPR000014">
    <property type="entry name" value="PAS"/>
</dbReference>
<dbReference type="InterPro" id="IPR003661">
    <property type="entry name" value="HisK_dim/P_dom"/>
</dbReference>
<comment type="catalytic activity">
    <reaction evidence="1">
        <text>ATP + protein L-histidine = ADP + protein N-phospho-L-histidine.</text>
        <dbReference type="EC" id="2.7.13.3"/>
    </reaction>
</comment>
<evidence type="ECO:0000256" key="14">
    <source>
        <dbReference type="SAM" id="Coils"/>
    </source>
</evidence>
<comment type="subcellular location">
    <subcellularLocation>
        <location evidence="2">Membrane</location>
    </subcellularLocation>
</comment>
<evidence type="ECO:0000256" key="7">
    <source>
        <dbReference type="ARBA" id="ARBA00022741"/>
    </source>
</evidence>
<keyword evidence="20" id="KW-1185">Reference proteome</keyword>
<dbReference type="EC" id="2.7.13.3" evidence="4"/>
<keyword evidence="15" id="KW-1133">Transmembrane helix</keyword>
<proteinExistence type="inferred from homology"/>
<dbReference type="InterPro" id="IPR000700">
    <property type="entry name" value="PAS-assoc_C"/>
</dbReference>
<dbReference type="InterPro" id="IPR036097">
    <property type="entry name" value="HisK_dim/P_sf"/>
</dbReference>
<dbReference type="GO" id="GO:0009927">
    <property type="term" value="F:histidine phosphotransfer kinase activity"/>
    <property type="evidence" value="ECO:0007669"/>
    <property type="project" value="TreeGrafter"/>
</dbReference>
<evidence type="ECO:0000313" key="20">
    <source>
        <dbReference type="Proteomes" id="UP000226442"/>
    </source>
</evidence>
<keyword evidence="11 15" id="KW-0472">Membrane</keyword>
<name>A0A2G4EYS1_9CYAN</name>
<dbReference type="SUPFAM" id="SSF55785">
    <property type="entry name" value="PYP-like sensor domain (PAS domain)"/>
    <property type="match status" value="2"/>
</dbReference>
<keyword evidence="15" id="KW-0812">Transmembrane</keyword>
<organism evidence="19 20">
    <name type="scientific">Tychonema bourrellyi FEM_GT703</name>
    <dbReference type="NCBI Taxonomy" id="2040638"/>
    <lineage>
        <taxon>Bacteria</taxon>
        <taxon>Bacillati</taxon>
        <taxon>Cyanobacteriota</taxon>
        <taxon>Cyanophyceae</taxon>
        <taxon>Oscillatoriophycideae</taxon>
        <taxon>Oscillatoriales</taxon>
        <taxon>Microcoleaceae</taxon>
        <taxon>Tychonema</taxon>
    </lineage>
</organism>
<dbReference type="Gene3D" id="3.30.450.20">
    <property type="entry name" value="PAS domain"/>
    <property type="match status" value="2"/>
</dbReference>
<evidence type="ECO:0000256" key="1">
    <source>
        <dbReference type="ARBA" id="ARBA00000085"/>
    </source>
</evidence>
<dbReference type="GO" id="GO:0005886">
    <property type="term" value="C:plasma membrane"/>
    <property type="evidence" value="ECO:0007669"/>
    <property type="project" value="TreeGrafter"/>
</dbReference>
<feature type="domain" description="PAC" evidence="18">
    <location>
        <begin position="606"/>
        <end position="657"/>
    </location>
</feature>
<dbReference type="SUPFAM" id="SSF47384">
    <property type="entry name" value="Homodimeric domain of signal transducing histidine kinase"/>
    <property type="match status" value="1"/>
</dbReference>
<dbReference type="PRINTS" id="PR00344">
    <property type="entry name" value="BCTRLSENSOR"/>
</dbReference>
<accession>A0A2G4EYS1</accession>